<reference evidence="4 5" key="1">
    <citation type="journal article" date="2015" name="Sci. Rep.">
        <title>Chromosome-level genome map provides insights into diverse defense mechanisms in the medicinal fungus Ganoderma sinense.</title>
        <authorList>
            <person name="Zhu Y."/>
            <person name="Xu J."/>
            <person name="Sun C."/>
            <person name="Zhou S."/>
            <person name="Xu H."/>
            <person name="Nelson D.R."/>
            <person name="Qian J."/>
            <person name="Song J."/>
            <person name="Luo H."/>
            <person name="Xiang L."/>
            <person name="Li Y."/>
            <person name="Xu Z."/>
            <person name="Ji A."/>
            <person name="Wang L."/>
            <person name="Lu S."/>
            <person name="Hayward A."/>
            <person name="Sun W."/>
            <person name="Li X."/>
            <person name="Schwartz D.C."/>
            <person name="Wang Y."/>
            <person name="Chen S."/>
        </authorList>
    </citation>
    <scope>NUCLEOTIDE SEQUENCE [LARGE SCALE GENOMIC DNA]</scope>
    <source>
        <strain evidence="4 5">ZZ0214-1</strain>
    </source>
</reference>
<keyword evidence="5" id="KW-1185">Reference proteome</keyword>
<dbReference type="STRING" id="1077348.A0A2G8RYU2"/>
<dbReference type="InterPro" id="IPR058525">
    <property type="entry name" value="DUF8212"/>
</dbReference>
<evidence type="ECO:0000259" key="3">
    <source>
        <dbReference type="Pfam" id="PF26640"/>
    </source>
</evidence>
<proteinExistence type="predicted"/>
<sequence length="781" mass="88542">MRLLDTATGQFISKDPNDPETKYAILSHTWDPEGEQTIHQLREIQKRYVLGYQSLEDYSSDSRGGPLSPNRRPPSPDPPTLDSEIDPPETPVPTVDKLPPCPQVVDSAISKEQITPRPILLWKQVLRSFPISRFTRRRRNHHTNLDRDSSSYPSTPSAPIHSPTQDTSHGSPNSLARQWPSISPPHPEGYPSHSLLLPDLSRSYSLDPPELHSIWDDPHLSPKIRNACEYARVNGYRYIWIDSCCIDQASSSELSEAINSMYHWYARADVCYAFLADVPAGEDHQLAGSCFRRSRWFSRGWTLQELIAPLRVVFLSKDWTIIGSKRERVDLVTEITAIPFNALLHAEPLDKFSVAQRLSWTSKRETTRAEDRAYCLLGIFDINMAPLYGEGDRAFRRLQEEIMRRIPDQSLFAWGEIGPSVSFVPSAASPQTEPPPRFNCHRGNLEEGASLLAVSPRTFRDARDIEADSHDAVFHRLRQPTLPALDYDFTPHGIRTKIPVIPLSEYLPAGTVSSCPDDLPLSQWYLVILGCHHQDVPGHLLGRICCIPPSPSGVEFLYSGCQWVSVSPQPQDNRKVYGLLSMSQKTIERLQSHIKIKTIYIPHPTRANGASEVARWQSHQTIRLILEKQICDPLLARQGYTATLRGPDPKSANPTTHRLSLIHLDHIITVELQHKIADDGQAVTIFVGQVRVTGPPGRVCNPRRLDQEKTRRAEAGRWNFHKPWNNQHWTEQVVLRINDTKNVTIDLTLDFATQDHYLLHVDVRASPRRLPEPADARNHLK</sequence>
<dbReference type="Pfam" id="PF06985">
    <property type="entry name" value="HET"/>
    <property type="match status" value="1"/>
</dbReference>
<dbReference type="Pfam" id="PF26640">
    <property type="entry name" value="DUF8212"/>
    <property type="match status" value="1"/>
</dbReference>
<dbReference type="Proteomes" id="UP000230002">
    <property type="component" value="Unassembled WGS sequence"/>
</dbReference>
<dbReference type="InterPro" id="IPR010730">
    <property type="entry name" value="HET"/>
</dbReference>
<dbReference type="OrthoDB" id="2749026at2759"/>
<name>A0A2G8RYU2_9APHY</name>
<evidence type="ECO:0000313" key="5">
    <source>
        <dbReference type="Proteomes" id="UP000230002"/>
    </source>
</evidence>
<evidence type="ECO:0000259" key="2">
    <source>
        <dbReference type="Pfam" id="PF06985"/>
    </source>
</evidence>
<feature type="domain" description="DUF8212" evidence="3">
    <location>
        <begin position="393"/>
        <end position="604"/>
    </location>
</feature>
<evidence type="ECO:0000256" key="1">
    <source>
        <dbReference type="SAM" id="MobiDB-lite"/>
    </source>
</evidence>
<evidence type="ECO:0000313" key="4">
    <source>
        <dbReference type="EMBL" id="PIL26675.1"/>
    </source>
</evidence>
<dbReference type="PANTHER" id="PTHR10622">
    <property type="entry name" value="HET DOMAIN-CONTAINING PROTEIN"/>
    <property type="match status" value="1"/>
</dbReference>
<feature type="region of interest" description="Disordered" evidence="1">
    <location>
        <begin position="56"/>
        <end position="99"/>
    </location>
</feature>
<feature type="compositionally biased region" description="Polar residues" evidence="1">
    <location>
        <begin position="150"/>
        <end position="176"/>
    </location>
</feature>
<gene>
    <name evidence="4" type="ORF">GSI_11251</name>
</gene>
<protein>
    <submittedName>
        <fullName evidence="4">Uncharacterized protein</fullName>
    </submittedName>
</protein>
<dbReference type="AlphaFoldDB" id="A0A2G8RYU2"/>
<dbReference type="PANTHER" id="PTHR10622:SF10">
    <property type="entry name" value="HET DOMAIN-CONTAINING PROTEIN"/>
    <property type="match status" value="1"/>
</dbReference>
<comment type="caution">
    <text evidence="4">The sequence shown here is derived from an EMBL/GenBank/DDBJ whole genome shotgun (WGS) entry which is preliminary data.</text>
</comment>
<dbReference type="EMBL" id="AYKW01000041">
    <property type="protein sequence ID" value="PIL26675.1"/>
    <property type="molecule type" value="Genomic_DNA"/>
</dbReference>
<feature type="region of interest" description="Disordered" evidence="1">
    <location>
        <begin position="138"/>
        <end position="183"/>
    </location>
</feature>
<organism evidence="4 5">
    <name type="scientific">Ganoderma sinense ZZ0214-1</name>
    <dbReference type="NCBI Taxonomy" id="1077348"/>
    <lineage>
        <taxon>Eukaryota</taxon>
        <taxon>Fungi</taxon>
        <taxon>Dikarya</taxon>
        <taxon>Basidiomycota</taxon>
        <taxon>Agaricomycotina</taxon>
        <taxon>Agaricomycetes</taxon>
        <taxon>Polyporales</taxon>
        <taxon>Polyporaceae</taxon>
        <taxon>Ganoderma</taxon>
    </lineage>
</organism>
<feature type="domain" description="Heterokaryon incompatibility" evidence="2">
    <location>
        <begin position="219"/>
        <end position="277"/>
    </location>
</feature>
<accession>A0A2G8RYU2</accession>